<dbReference type="InterPro" id="IPR003958">
    <property type="entry name" value="CBFA_NFYB_domain"/>
</dbReference>
<dbReference type="PANTHER" id="PTHR10252">
    <property type="entry name" value="HISTONE-LIKE TRANSCRIPTION FACTOR CCAAT-RELATED"/>
    <property type="match status" value="1"/>
</dbReference>
<dbReference type="AlphaFoldDB" id="A0AAN8S2Q1"/>
<evidence type="ECO:0000313" key="14">
    <source>
        <dbReference type="EMBL" id="KAK6617778.1"/>
    </source>
</evidence>
<evidence type="ECO:0000256" key="7">
    <source>
        <dbReference type="ARBA" id="ARBA00023125"/>
    </source>
</evidence>
<dbReference type="GO" id="GO:0003677">
    <property type="term" value="F:DNA binding"/>
    <property type="evidence" value="ECO:0007669"/>
    <property type="project" value="UniProtKB-KW"/>
</dbReference>
<keyword evidence="2" id="KW-0597">Phosphoprotein</keyword>
<keyword evidence="6" id="KW-0175">Coiled coil</keyword>
<keyword evidence="8" id="KW-0539">Nucleus</keyword>
<gene>
    <name evidence="14" type="ORF">RUM43_014006</name>
</gene>
<reference evidence="14 15" key="1">
    <citation type="submission" date="2023-10" db="EMBL/GenBank/DDBJ databases">
        <title>Genomes of two closely related lineages of the louse Polyplax serrata with different host specificities.</title>
        <authorList>
            <person name="Martinu J."/>
            <person name="Tarabai H."/>
            <person name="Stefka J."/>
            <person name="Hypsa V."/>
        </authorList>
    </citation>
    <scope>NUCLEOTIDE SEQUENCE [LARGE SCALE GENOMIC DNA]</scope>
    <source>
        <strain evidence="14">HR10_N</strain>
    </source>
</reference>
<evidence type="ECO:0000256" key="12">
    <source>
        <dbReference type="ARBA" id="ARBA00083235"/>
    </source>
</evidence>
<proteinExistence type="predicted"/>
<evidence type="ECO:0000313" key="15">
    <source>
        <dbReference type="Proteomes" id="UP001372834"/>
    </source>
</evidence>
<evidence type="ECO:0000256" key="8">
    <source>
        <dbReference type="ARBA" id="ARBA00023242"/>
    </source>
</evidence>
<dbReference type="GO" id="GO:0016779">
    <property type="term" value="F:nucleotidyltransferase activity"/>
    <property type="evidence" value="ECO:0007669"/>
    <property type="project" value="UniProtKB-KW"/>
</dbReference>
<comment type="function">
    <text evidence="9">Forms a complex with DNA polymerase epsilon subunit POLE3 and binds naked DNA, which is then incorporated into chromatin, aided by the nucleosome remodeling activity of ISWI/SNF2H and ACF1. Does not enhance nucleosome sliding activity of the ACF-5 ISWI chromatin remodeling complex.</text>
</comment>
<organism evidence="14 15">
    <name type="scientific">Polyplax serrata</name>
    <name type="common">Common mouse louse</name>
    <dbReference type="NCBI Taxonomy" id="468196"/>
    <lineage>
        <taxon>Eukaryota</taxon>
        <taxon>Metazoa</taxon>
        <taxon>Ecdysozoa</taxon>
        <taxon>Arthropoda</taxon>
        <taxon>Hexapoda</taxon>
        <taxon>Insecta</taxon>
        <taxon>Pterygota</taxon>
        <taxon>Neoptera</taxon>
        <taxon>Paraneoptera</taxon>
        <taxon>Psocodea</taxon>
        <taxon>Troctomorpha</taxon>
        <taxon>Phthiraptera</taxon>
        <taxon>Anoplura</taxon>
        <taxon>Polyplacidae</taxon>
        <taxon>Polyplax</taxon>
    </lineage>
</organism>
<keyword evidence="3" id="KW-0808">Transferase</keyword>
<dbReference type="GO" id="GO:0006338">
    <property type="term" value="P:chromatin remodeling"/>
    <property type="evidence" value="ECO:0007669"/>
    <property type="project" value="TreeGrafter"/>
</dbReference>
<feature type="domain" description="Transcription factor CBF/NF-Y/archaeal histone" evidence="13">
    <location>
        <begin position="66"/>
        <end position="109"/>
    </location>
</feature>
<comment type="subcellular location">
    <subcellularLocation>
        <location evidence="1">Nucleus</location>
    </subcellularLocation>
</comment>
<dbReference type="Pfam" id="PF00808">
    <property type="entry name" value="CBFD_NFYB_HMF"/>
    <property type="match status" value="1"/>
</dbReference>
<dbReference type="CDD" id="cd22924">
    <property type="entry name" value="HFD_CHRAC1-like"/>
    <property type="match status" value="1"/>
</dbReference>
<evidence type="ECO:0000259" key="13">
    <source>
        <dbReference type="Pfam" id="PF00808"/>
    </source>
</evidence>
<dbReference type="FunFam" id="1.10.20.10:FF:000048">
    <property type="entry name" value="Chromatin accessibility complex subunit 1"/>
    <property type="match status" value="1"/>
</dbReference>
<evidence type="ECO:0000256" key="4">
    <source>
        <dbReference type="ARBA" id="ARBA00022695"/>
    </source>
</evidence>
<dbReference type="SUPFAM" id="SSF47113">
    <property type="entry name" value="Histone-fold"/>
    <property type="match status" value="1"/>
</dbReference>
<evidence type="ECO:0000256" key="11">
    <source>
        <dbReference type="ARBA" id="ARBA00071805"/>
    </source>
</evidence>
<evidence type="ECO:0000256" key="10">
    <source>
        <dbReference type="ARBA" id="ARBA00062516"/>
    </source>
</evidence>
<name>A0AAN8S2Q1_POLSC</name>
<keyword evidence="7" id="KW-0238">DNA-binding</keyword>
<evidence type="ECO:0000256" key="5">
    <source>
        <dbReference type="ARBA" id="ARBA00022990"/>
    </source>
</evidence>
<keyword evidence="5" id="KW-0007">Acetylation</keyword>
<dbReference type="GO" id="GO:0008623">
    <property type="term" value="C:CHRAC"/>
    <property type="evidence" value="ECO:0007669"/>
    <property type="project" value="TreeGrafter"/>
</dbReference>
<sequence length="169" mass="19419">MLTREKKYENKINLPRKLQDTSERIRIDYGKGMLSADGEITKAKIKLAALTLSFKKMAASSSKHFQLPISRVKTIMKSSPDVENVSSESIHLVAKATELFIQYLAQESLINSKSAAELRYEDLAEIVDKDQRLEFLRELIPQKITVREYRSLLGRQNFRKVYGTEFDSC</sequence>
<protein>
    <recommendedName>
        <fullName evidence="11">Chromatin accessibility complex protein 1</fullName>
    </recommendedName>
    <alternativeName>
        <fullName evidence="12">DNA polymerase epsilon subunit p15</fullName>
    </alternativeName>
</protein>
<evidence type="ECO:0000256" key="9">
    <source>
        <dbReference type="ARBA" id="ARBA00059032"/>
    </source>
</evidence>
<dbReference type="InterPro" id="IPR050568">
    <property type="entry name" value="Transcr_DNA_Rep_Reg"/>
</dbReference>
<dbReference type="GO" id="GO:0006261">
    <property type="term" value="P:DNA-templated DNA replication"/>
    <property type="evidence" value="ECO:0007669"/>
    <property type="project" value="TreeGrafter"/>
</dbReference>
<evidence type="ECO:0000256" key="1">
    <source>
        <dbReference type="ARBA" id="ARBA00004123"/>
    </source>
</evidence>
<evidence type="ECO:0000256" key="6">
    <source>
        <dbReference type="ARBA" id="ARBA00023054"/>
    </source>
</evidence>
<dbReference type="InterPro" id="IPR009072">
    <property type="entry name" value="Histone-fold"/>
</dbReference>
<dbReference type="EMBL" id="JAWJWE010000043">
    <property type="protein sequence ID" value="KAK6617778.1"/>
    <property type="molecule type" value="Genomic_DNA"/>
</dbReference>
<dbReference type="Gene3D" id="1.10.20.10">
    <property type="entry name" value="Histone, subunit A"/>
    <property type="match status" value="1"/>
</dbReference>
<accession>A0AAN8S2Q1</accession>
<dbReference type="PANTHER" id="PTHR10252:SF54">
    <property type="entry name" value="CHROMATIN ACCESSIBILITY COMPLEX PROTEIN 1"/>
    <property type="match status" value="1"/>
</dbReference>
<dbReference type="Proteomes" id="UP001372834">
    <property type="component" value="Unassembled WGS sequence"/>
</dbReference>
<evidence type="ECO:0000256" key="3">
    <source>
        <dbReference type="ARBA" id="ARBA00022679"/>
    </source>
</evidence>
<evidence type="ECO:0000256" key="2">
    <source>
        <dbReference type="ARBA" id="ARBA00022553"/>
    </source>
</evidence>
<comment type="subunit">
    <text evidence="10">Heterodimer with POLE3; binds to DNA. Component of the CHRAC ISWI chromatin remodeling complex at least composed of SMARCA5/SNF2H, BAZ1A/ACF1, CHRAC1 and POLE3; the complex preferentially binds DNA through the CHRAC1-POLE3 heterodimer and possesses ATP-dependent nucleosome-remodeling activity. Within the complex, the heterodimer with POLE3 interacts with SMARCA5/SNF2H; the interaction is direct and enhances nucleosome sliding activity by the SMARCA5/SNF2H and BAZ1A/ACF1 interaction. Within the complex, the heterodimer with POLE3 interacts with BAZ1A/ACF1; the interactions are direct.</text>
</comment>
<dbReference type="GO" id="GO:0046982">
    <property type="term" value="F:protein heterodimerization activity"/>
    <property type="evidence" value="ECO:0007669"/>
    <property type="project" value="InterPro"/>
</dbReference>
<keyword evidence="4" id="KW-0548">Nucleotidyltransferase</keyword>
<comment type="caution">
    <text evidence="14">The sequence shown here is derived from an EMBL/GenBank/DDBJ whole genome shotgun (WGS) entry which is preliminary data.</text>
</comment>